<dbReference type="PROSITE" id="PS00061">
    <property type="entry name" value="ADH_SHORT"/>
    <property type="match status" value="1"/>
</dbReference>
<dbReference type="InterPro" id="IPR036291">
    <property type="entry name" value="NAD(P)-bd_dom_sf"/>
</dbReference>
<evidence type="ECO:0000256" key="1">
    <source>
        <dbReference type="ARBA" id="ARBA00006484"/>
    </source>
</evidence>
<dbReference type="RefSeq" id="WP_074851090.1">
    <property type="nucleotide sequence ID" value="NZ_FNLM01000034.1"/>
</dbReference>
<dbReference type="PRINTS" id="PR00081">
    <property type="entry name" value="GDHRDH"/>
</dbReference>
<dbReference type="PANTHER" id="PTHR44196">
    <property type="entry name" value="DEHYDROGENASE/REDUCTASE SDR FAMILY MEMBER 7B"/>
    <property type="match status" value="1"/>
</dbReference>
<organism evidence="4 5">
    <name type="scientific">Gordonia westfalica</name>
    <dbReference type="NCBI Taxonomy" id="158898"/>
    <lineage>
        <taxon>Bacteria</taxon>
        <taxon>Bacillati</taxon>
        <taxon>Actinomycetota</taxon>
        <taxon>Actinomycetes</taxon>
        <taxon>Mycobacteriales</taxon>
        <taxon>Gordoniaceae</taxon>
        <taxon>Gordonia</taxon>
    </lineage>
</organism>
<dbReference type="PRINTS" id="PR00080">
    <property type="entry name" value="SDRFAMILY"/>
</dbReference>
<keyword evidence="2" id="KW-0560">Oxidoreductase</keyword>
<comment type="similarity">
    <text evidence="1 3">Belongs to the short-chain dehydrogenases/reductases (SDR) family.</text>
</comment>
<sequence>MSEYLKDKVIVITGAGSGFGKLIAEKTAAAGAHVVGVDVNAENVHAVVDGIRGTGGSALAQVADVTDMEQVTAAATAAVDRFGSIDVLVNNAGVMPLAYFADHERAWQKWHAAIDINIKGVVNGISAVYDQMIAQGRGQVVNISSIYGNAGIEGSGVYSATKAAVTTISDSLRIEAKGKIKVTTVKPTGITGTNLASWIVNDTAIMGLVGQRAASYGEHVTALMNDDLPAELTDVDSIKYWLIKPDDLADAVVHVIDQPWGISLSDVTVRASGEDYLY</sequence>
<dbReference type="SUPFAM" id="SSF51735">
    <property type="entry name" value="NAD(P)-binding Rossmann-fold domains"/>
    <property type="match status" value="1"/>
</dbReference>
<dbReference type="EMBL" id="FNLM01000034">
    <property type="protein sequence ID" value="SDU60108.1"/>
    <property type="molecule type" value="Genomic_DNA"/>
</dbReference>
<dbReference type="CDD" id="cd05233">
    <property type="entry name" value="SDR_c"/>
    <property type="match status" value="1"/>
</dbReference>
<dbReference type="AlphaFoldDB" id="A0A1H2JV82"/>
<dbReference type="InterPro" id="IPR002347">
    <property type="entry name" value="SDR_fam"/>
</dbReference>
<dbReference type="GO" id="GO:0016491">
    <property type="term" value="F:oxidoreductase activity"/>
    <property type="evidence" value="ECO:0007669"/>
    <property type="project" value="UniProtKB-KW"/>
</dbReference>
<evidence type="ECO:0000256" key="3">
    <source>
        <dbReference type="RuleBase" id="RU000363"/>
    </source>
</evidence>
<name>A0A1H2JV82_9ACTN</name>
<evidence type="ECO:0000313" key="5">
    <source>
        <dbReference type="Proteomes" id="UP000183180"/>
    </source>
</evidence>
<evidence type="ECO:0000256" key="2">
    <source>
        <dbReference type="ARBA" id="ARBA00023002"/>
    </source>
</evidence>
<reference evidence="4 5" key="1">
    <citation type="submission" date="2016-10" db="EMBL/GenBank/DDBJ databases">
        <authorList>
            <person name="de Groot N.N."/>
        </authorList>
    </citation>
    <scope>NUCLEOTIDE SEQUENCE [LARGE SCALE GENOMIC DNA]</scope>
    <source>
        <strain evidence="4 5">DSM 44215</strain>
    </source>
</reference>
<accession>A0A1H2JV82</accession>
<protein>
    <submittedName>
        <fullName evidence="4">NADP-dependent 3-hydroxy acid dehydrogenase YdfG</fullName>
    </submittedName>
</protein>
<dbReference type="PANTHER" id="PTHR44196:SF1">
    <property type="entry name" value="DEHYDROGENASE_REDUCTASE SDR FAMILY MEMBER 7B"/>
    <property type="match status" value="1"/>
</dbReference>
<proteinExistence type="inferred from homology"/>
<dbReference type="GO" id="GO:0016020">
    <property type="term" value="C:membrane"/>
    <property type="evidence" value="ECO:0007669"/>
    <property type="project" value="TreeGrafter"/>
</dbReference>
<dbReference type="InterPro" id="IPR020904">
    <property type="entry name" value="Sc_DH/Rdtase_CS"/>
</dbReference>
<dbReference type="Pfam" id="PF00106">
    <property type="entry name" value="adh_short"/>
    <property type="match status" value="1"/>
</dbReference>
<evidence type="ECO:0000313" key="4">
    <source>
        <dbReference type="EMBL" id="SDU60108.1"/>
    </source>
</evidence>
<dbReference type="STRING" id="158898.SAMN04488548_1342528"/>
<gene>
    <name evidence="4" type="ORF">SAMN04488548_1342528</name>
</gene>
<dbReference type="Proteomes" id="UP000183180">
    <property type="component" value="Unassembled WGS sequence"/>
</dbReference>
<dbReference type="OrthoDB" id="9775296at2"/>
<dbReference type="Gene3D" id="3.40.50.720">
    <property type="entry name" value="NAD(P)-binding Rossmann-like Domain"/>
    <property type="match status" value="1"/>
</dbReference>